<keyword evidence="3" id="KW-1185">Reference proteome</keyword>
<dbReference type="GO" id="GO:0003677">
    <property type="term" value="F:DNA binding"/>
    <property type="evidence" value="ECO:0007669"/>
    <property type="project" value="InterPro"/>
</dbReference>
<dbReference type="OrthoDB" id="1642272at2"/>
<gene>
    <name evidence="2" type="ORF">EDX97_10120</name>
</gene>
<accession>A0A3N0HX44</accession>
<dbReference type="SMART" id="SM00866">
    <property type="entry name" value="UTRA"/>
    <property type="match status" value="1"/>
</dbReference>
<dbReference type="InterPro" id="IPR011663">
    <property type="entry name" value="UTRA"/>
</dbReference>
<organism evidence="2 3">
    <name type="scientific">Absicoccus porci</name>
    <dbReference type="NCBI Taxonomy" id="2486576"/>
    <lineage>
        <taxon>Bacteria</taxon>
        <taxon>Bacillati</taxon>
        <taxon>Bacillota</taxon>
        <taxon>Erysipelotrichia</taxon>
        <taxon>Erysipelotrichales</taxon>
        <taxon>Erysipelotrichaceae</taxon>
        <taxon>Absicoccus</taxon>
    </lineage>
</organism>
<dbReference type="InterPro" id="IPR028978">
    <property type="entry name" value="Chorismate_lyase_/UTRA_dom_sf"/>
</dbReference>
<name>A0A3N0HX44_9FIRM</name>
<dbReference type="PANTHER" id="PTHR44846">
    <property type="entry name" value="MANNOSYL-D-GLYCERATE TRANSPORT/METABOLISM SYSTEM REPRESSOR MNGR-RELATED"/>
    <property type="match status" value="1"/>
</dbReference>
<feature type="domain" description="UbiC transcription regulator-associated" evidence="1">
    <location>
        <begin position="44"/>
        <end position="184"/>
    </location>
</feature>
<sequence length="191" mass="22059">MKPMCQRENNFSLFSGFRYNTYMAEIYIERSMDSPASLTNLLKAKGYKVENKVIEQKIIESNYTISHILGVPLATKLFYYKRLRVVEDQPKILEKTYINLDIVPGLDQVDLNNAAFLDVIENKYGYHLASNQEDILIVACNDEEANYLNLSSGQDIVLIKGNSYLNIGKPFEYYEMAAIPSFFRFRSVIHQ</sequence>
<dbReference type="PANTHER" id="PTHR44846:SF12">
    <property type="entry name" value="HTH-TYPE TRANSCRIPTIONAL REGULATOR TRER"/>
    <property type="match status" value="1"/>
</dbReference>
<dbReference type="GO" id="GO:0045892">
    <property type="term" value="P:negative regulation of DNA-templated transcription"/>
    <property type="evidence" value="ECO:0007669"/>
    <property type="project" value="TreeGrafter"/>
</dbReference>
<dbReference type="Proteomes" id="UP000276568">
    <property type="component" value="Unassembled WGS sequence"/>
</dbReference>
<evidence type="ECO:0000313" key="2">
    <source>
        <dbReference type="EMBL" id="RNM29345.1"/>
    </source>
</evidence>
<dbReference type="AlphaFoldDB" id="A0A3N0HX44"/>
<evidence type="ECO:0000259" key="1">
    <source>
        <dbReference type="SMART" id="SM00866"/>
    </source>
</evidence>
<proteinExistence type="predicted"/>
<dbReference type="Pfam" id="PF07702">
    <property type="entry name" value="UTRA"/>
    <property type="match status" value="1"/>
</dbReference>
<evidence type="ECO:0000313" key="3">
    <source>
        <dbReference type="Proteomes" id="UP000276568"/>
    </source>
</evidence>
<dbReference type="EMBL" id="RJQC01000004">
    <property type="protein sequence ID" value="RNM29345.1"/>
    <property type="molecule type" value="Genomic_DNA"/>
</dbReference>
<protein>
    <submittedName>
        <fullName evidence="2">UTRA domain-containing protein</fullName>
    </submittedName>
</protein>
<reference evidence="2 3" key="1">
    <citation type="submission" date="2018-11" db="EMBL/GenBank/DDBJ databases">
        <title>Clostridium sp. nov., a member of the family Erysipelotrichaceae isolated from pig faeces.</title>
        <authorList>
            <person name="Chang Y.-H."/>
        </authorList>
    </citation>
    <scope>NUCLEOTIDE SEQUENCE [LARGE SCALE GENOMIC DNA]</scope>
    <source>
        <strain evidence="2 3">YH-panp20</strain>
    </source>
</reference>
<comment type="caution">
    <text evidence="2">The sequence shown here is derived from an EMBL/GenBank/DDBJ whole genome shotgun (WGS) entry which is preliminary data.</text>
</comment>
<dbReference type="InterPro" id="IPR050679">
    <property type="entry name" value="Bact_HTH_transcr_reg"/>
</dbReference>
<dbReference type="SUPFAM" id="SSF64288">
    <property type="entry name" value="Chorismate lyase-like"/>
    <property type="match status" value="1"/>
</dbReference>
<dbReference type="Gene3D" id="3.40.1410.10">
    <property type="entry name" value="Chorismate lyase-like"/>
    <property type="match status" value="1"/>
</dbReference>